<dbReference type="GO" id="GO:0000731">
    <property type="term" value="P:DNA synthesis involved in DNA repair"/>
    <property type="evidence" value="ECO:0007669"/>
    <property type="project" value="InterPro"/>
</dbReference>
<evidence type="ECO:0000313" key="3">
    <source>
        <dbReference type="Proteomes" id="UP000605846"/>
    </source>
</evidence>
<comment type="caution">
    <text evidence="2">The sequence shown here is derived from an EMBL/GenBank/DDBJ whole genome shotgun (WGS) entry which is preliminary data.</text>
</comment>
<dbReference type="InterPro" id="IPR007218">
    <property type="entry name" value="DNA_pol_delta_4"/>
</dbReference>
<feature type="compositionally biased region" description="Basic and acidic residues" evidence="1">
    <location>
        <begin position="214"/>
        <end position="223"/>
    </location>
</feature>
<dbReference type="Pfam" id="PF04081">
    <property type="entry name" value="DNA_pol_delta_4"/>
    <property type="match status" value="1"/>
</dbReference>
<dbReference type="Proteomes" id="UP000605846">
    <property type="component" value="Unassembled WGS sequence"/>
</dbReference>
<dbReference type="AlphaFoldDB" id="A0A8H7BQZ7"/>
<dbReference type="PANTHER" id="PTHR14303">
    <property type="entry name" value="DNA POLYMERASE DELTA SUBUNIT 4"/>
    <property type="match status" value="1"/>
</dbReference>
<dbReference type="PANTHER" id="PTHR14303:SF0">
    <property type="entry name" value="DNA POLYMERASE DELTA SUBUNIT 4"/>
    <property type="match status" value="1"/>
</dbReference>
<feature type="region of interest" description="Disordered" evidence="1">
    <location>
        <begin position="214"/>
        <end position="233"/>
    </location>
</feature>
<proteinExistence type="predicted"/>
<dbReference type="GO" id="GO:0006261">
    <property type="term" value="P:DNA-templated DNA replication"/>
    <property type="evidence" value="ECO:0007669"/>
    <property type="project" value="TreeGrafter"/>
</dbReference>
<gene>
    <name evidence="2" type="ORF">EC973_006207</name>
</gene>
<keyword evidence="3" id="KW-1185">Reference proteome</keyword>
<evidence type="ECO:0000256" key="1">
    <source>
        <dbReference type="SAM" id="MobiDB-lite"/>
    </source>
</evidence>
<protein>
    <recommendedName>
        <fullName evidence="4">DNA polymerase delta subunit 4</fullName>
    </recommendedName>
</protein>
<organism evidence="2 3">
    <name type="scientific">Apophysomyces ossiformis</name>
    <dbReference type="NCBI Taxonomy" id="679940"/>
    <lineage>
        <taxon>Eukaryota</taxon>
        <taxon>Fungi</taxon>
        <taxon>Fungi incertae sedis</taxon>
        <taxon>Mucoromycota</taxon>
        <taxon>Mucoromycotina</taxon>
        <taxon>Mucoromycetes</taxon>
        <taxon>Mucorales</taxon>
        <taxon>Mucorineae</taxon>
        <taxon>Mucoraceae</taxon>
        <taxon>Apophysomyces</taxon>
    </lineage>
</organism>
<sequence length="233" mass="27431">MLPQRQPRVTKRTSQTKLTDTPLRTIKKRSSRIHDEKSIPHSTEEHEKRKGERAMKLHNEPSTEKNSSSPENLPQVKVKDIKIHQEHLTENEKILRSFDLDYKYGPCIGMTRQERWDRALKLGLNPPQRDCCCWVRLYQSIMCAARHHDNSKHPRIAHVEAAFAAGRKYENSNEGHNQMYDSYEEYLKHREPIHESRNQSRGVRIDKELAQEDQELLRRKQEAQAHGFPGVKQ</sequence>
<dbReference type="GO" id="GO:0043625">
    <property type="term" value="C:delta DNA polymerase complex"/>
    <property type="evidence" value="ECO:0007669"/>
    <property type="project" value="TreeGrafter"/>
</dbReference>
<evidence type="ECO:0008006" key="4">
    <source>
        <dbReference type="Google" id="ProtNLM"/>
    </source>
</evidence>
<accession>A0A8H7BQZ7</accession>
<evidence type="ECO:0000313" key="2">
    <source>
        <dbReference type="EMBL" id="KAF7728399.1"/>
    </source>
</evidence>
<dbReference type="GO" id="GO:0003887">
    <property type="term" value="F:DNA-directed DNA polymerase activity"/>
    <property type="evidence" value="ECO:0007669"/>
    <property type="project" value="TreeGrafter"/>
</dbReference>
<name>A0A8H7BQZ7_9FUNG</name>
<dbReference type="OrthoDB" id="337486at2759"/>
<dbReference type="EMBL" id="JABAYA010000038">
    <property type="protein sequence ID" value="KAF7728399.1"/>
    <property type="molecule type" value="Genomic_DNA"/>
</dbReference>
<feature type="region of interest" description="Disordered" evidence="1">
    <location>
        <begin position="1"/>
        <end position="74"/>
    </location>
</feature>
<reference evidence="2" key="1">
    <citation type="submission" date="2020-01" db="EMBL/GenBank/DDBJ databases">
        <title>Genome Sequencing of Three Apophysomyces-Like Fungal Strains Confirms a Novel Fungal Genus in the Mucoromycota with divergent Burkholderia-like Endosymbiotic Bacteria.</title>
        <authorList>
            <person name="Stajich J.E."/>
            <person name="Macias A.M."/>
            <person name="Carter-House D."/>
            <person name="Lovett B."/>
            <person name="Kasson L.R."/>
            <person name="Berry K."/>
            <person name="Grigoriev I."/>
            <person name="Chang Y."/>
            <person name="Spatafora J."/>
            <person name="Kasson M.T."/>
        </authorList>
    </citation>
    <scope>NUCLEOTIDE SEQUENCE</scope>
    <source>
        <strain evidence="2">NRRL A-21654</strain>
    </source>
</reference>
<feature type="compositionally biased region" description="Basic and acidic residues" evidence="1">
    <location>
        <begin position="32"/>
        <end position="63"/>
    </location>
</feature>